<sequence>MVNAPYALSRNFVFWKPGILVCVCTTFLGSSSCVSNTYILEAHDSRYIEFTQSNEYPPPLPVEF</sequence>
<reference evidence="1 2" key="1">
    <citation type="submission" date="2014-04" db="EMBL/GenBank/DDBJ databases">
        <authorList>
            <consortium name="DOE Joint Genome Institute"/>
            <person name="Kuo A."/>
            <person name="Kohler A."/>
            <person name="Costa M.D."/>
            <person name="Nagy L.G."/>
            <person name="Floudas D."/>
            <person name="Copeland A."/>
            <person name="Barry K.W."/>
            <person name="Cichocki N."/>
            <person name="Veneault-Fourrey C."/>
            <person name="LaButti K."/>
            <person name="Lindquist E.A."/>
            <person name="Lipzen A."/>
            <person name="Lundell T."/>
            <person name="Morin E."/>
            <person name="Murat C."/>
            <person name="Sun H."/>
            <person name="Tunlid A."/>
            <person name="Henrissat B."/>
            <person name="Grigoriev I.V."/>
            <person name="Hibbett D.S."/>
            <person name="Martin F."/>
            <person name="Nordberg H.P."/>
            <person name="Cantor M.N."/>
            <person name="Hua S.X."/>
        </authorList>
    </citation>
    <scope>NUCLEOTIDE SEQUENCE [LARGE SCALE GENOMIC DNA]</scope>
    <source>
        <strain evidence="1 2">Marx 270</strain>
    </source>
</reference>
<gene>
    <name evidence="1" type="ORF">M404DRAFT_995950</name>
</gene>
<proteinExistence type="predicted"/>
<protein>
    <submittedName>
        <fullName evidence="1">Uncharacterized protein</fullName>
    </submittedName>
</protein>
<dbReference type="EMBL" id="KN831953">
    <property type="protein sequence ID" value="KIO09966.1"/>
    <property type="molecule type" value="Genomic_DNA"/>
</dbReference>
<dbReference type="HOGENOM" id="CLU_2868585_0_0_1"/>
<evidence type="ECO:0000313" key="2">
    <source>
        <dbReference type="Proteomes" id="UP000054217"/>
    </source>
</evidence>
<organism evidence="1 2">
    <name type="scientific">Pisolithus tinctorius Marx 270</name>
    <dbReference type="NCBI Taxonomy" id="870435"/>
    <lineage>
        <taxon>Eukaryota</taxon>
        <taxon>Fungi</taxon>
        <taxon>Dikarya</taxon>
        <taxon>Basidiomycota</taxon>
        <taxon>Agaricomycotina</taxon>
        <taxon>Agaricomycetes</taxon>
        <taxon>Agaricomycetidae</taxon>
        <taxon>Boletales</taxon>
        <taxon>Sclerodermatineae</taxon>
        <taxon>Pisolithaceae</taxon>
        <taxon>Pisolithus</taxon>
    </lineage>
</organism>
<keyword evidence="2" id="KW-1185">Reference proteome</keyword>
<dbReference type="AlphaFoldDB" id="A0A0C3PMD3"/>
<dbReference type="InParanoid" id="A0A0C3PMD3"/>
<evidence type="ECO:0000313" key="1">
    <source>
        <dbReference type="EMBL" id="KIO09966.1"/>
    </source>
</evidence>
<accession>A0A0C3PMD3</accession>
<dbReference type="Proteomes" id="UP000054217">
    <property type="component" value="Unassembled WGS sequence"/>
</dbReference>
<reference evidence="2" key="2">
    <citation type="submission" date="2015-01" db="EMBL/GenBank/DDBJ databases">
        <title>Evolutionary Origins and Diversification of the Mycorrhizal Mutualists.</title>
        <authorList>
            <consortium name="DOE Joint Genome Institute"/>
            <consortium name="Mycorrhizal Genomics Consortium"/>
            <person name="Kohler A."/>
            <person name="Kuo A."/>
            <person name="Nagy L.G."/>
            <person name="Floudas D."/>
            <person name="Copeland A."/>
            <person name="Barry K.W."/>
            <person name="Cichocki N."/>
            <person name="Veneault-Fourrey C."/>
            <person name="LaButti K."/>
            <person name="Lindquist E.A."/>
            <person name="Lipzen A."/>
            <person name="Lundell T."/>
            <person name="Morin E."/>
            <person name="Murat C."/>
            <person name="Riley R."/>
            <person name="Ohm R."/>
            <person name="Sun H."/>
            <person name="Tunlid A."/>
            <person name="Henrissat B."/>
            <person name="Grigoriev I.V."/>
            <person name="Hibbett D.S."/>
            <person name="Martin F."/>
        </authorList>
    </citation>
    <scope>NUCLEOTIDE SEQUENCE [LARGE SCALE GENOMIC DNA]</scope>
    <source>
        <strain evidence="2">Marx 270</strain>
    </source>
</reference>
<name>A0A0C3PMD3_PISTI</name>